<feature type="compositionally biased region" description="Polar residues" evidence="1">
    <location>
        <begin position="71"/>
        <end position="88"/>
    </location>
</feature>
<evidence type="ECO:0000313" key="2">
    <source>
        <dbReference type="EMBL" id="THU87591.1"/>
    </source>
</evidence>
<evidence type="ECO:0000256" key="1">
    <source>
        <dbReference type="SAM" id="MobiDB-lite"/>
    </source>
</evidence>
<reference evidence="2 3" key="1">
    <citation type="journal article" date="2019" name="Nat. Ecol. Evol.">
        <title>Megaphylogeny resolves global patterns of mushroom evolution.</title>
        <authorList>
            <person name="Varga T."/>
            <person name="Krizsan K."/>
            <person name="Foldi C."/>
            <person name="Dima B."/>
            <person name="Sanchez-Garcia M."/>
            <person name="Sanchez-Ramirez S."/>
            <person name="Szollosi G.J."/>
            <person name="Szarkandi J.G."/>
            <person name="Papp V."/>
            <person name="Albert L."/>
            <person name="Andreopoulos W."/>
            <person name="Angelini C."/>
            <person name="Antonin V."/>
            <person name="Barry K.W."/>
            <person name="Bougher N.L."/>
            <person name="Buchanan P."/>
            <person name="Buyck B."/>
            <person name="Bense V."/>
            <person name="Catcheside P."/>
            <person name="Chovatia M."/>
            <person name="Cooper J."/>
            <person name="Damon W."/>
            <person name="Desjardin D."/>
            <person name="Finy P."/>
            <person name="Geml J."/>
            <person name="Haridas S."/>
            <person name="Hughes K."/>
            <person name="Justo A."/>
            <person name="Karasinski D."/>
            <person name="Kautmanova I."/>
            <person name="Kiss B."/>
            <person name="Kocsube S."/>
            <person name="Kotiranta H."/>
            <person name="LaButti K.M."/>
            <person name="Lechner B.E."/>
            <person name="Liimatainen K."/>
            <person name="Lipzen A."/>
            <person name="Lukacs Z."/>
            <person name="Mihaltcheva S."/>
            <person name="Morgado L.N."/>
            <person name="Niskanen T."/>
            <person name="Noordeloos M.E."/>
            <person name="Ohm R.A."/>
            <person name="Ortiz-Santana B."/>
            <person name="Ovrebo C."/>
            <person name="Racz N."/>
            <person name="Riley R."/>
            <person name="Savchenko A."/>
            <person name="Shiryaev A."/>
            <person name="Soop K."/>
            <person name="Spirin V."/>
            <person name="Szebenyi C."/>
            <person name="Tomsovsky M."/>
            <person name="Tulloss R.E."/>
            <person name="Uehling J."/>
            <person name="Grigoriev I.V."/>
            <person name="Vagvolgyi C."/>
            <person name="Papp T."/>
            <person name="Martin F.M."/>
            <person name="Miettinen O."/>
            <person name="Hibbett D.S."/>
            <person name="Nagy L.G."/>
        </authorList>
    </citation>
    <scope>NUCLEOTIDE SEQUENCE [LARGE SCALE GENOMIC DNA]</scope>
    <source>
        <strain evidence="2 3">CBS 962.96</strain>
    </source>
</reference>
<protein>
    <submittedName>
        <fullName evidence="2">Uncharacterized protein</fullName>
    </submittedName>
</protein>
<proteinExistence type="predicted"/>
<dbReference type="Proteomes" id="UP000297245">
    <property type="component" value="Unassembled WGS sequence"/>
</dbReference>
<keyword evidence="3" id="KW-1185">Reference proteome</keyword>
<feature type="region of interest" description="Disordered" evidence="1">
    <location>
        <begin position="41"/>
        <end position="60"/>
    </location>
</feature>
<gene>
    <name evidence="2" type="ORF">K435DRAFT_919732</name>
</gene>
<feature type="region of interest" description="Disordered" evidence="1">
    <location>
        <begin position="68"/>
        <end position="88"/>
    </location>
</feature>
<evidence type="ECO:0000313" key="3">
    <source>
        <dbReference type="Proteomes" id="UP000297245"/>
    </source>
</evidence>
<organism evidence="2 3">
    <name type="scientific">Dendrothele bispora (strain CBS 962.96)</name>
    <dbReference type="NCBI Taxonomy" id="1314807"/>
    <lineage>
        <taxon>Eukaryota</taxon>
        <taxon>Fungi</taxon>
        <taxon>Dikarya</taxon>
        <taxon>Basidiomycota</taxon>
        <taxon>Agaricomycotina</taxon>
        <taxon>Agaricomycetes</taxon>
        <taxon>Agaricomycetidae</taxon>
        <taxon>Agaricales</taxon>
        <taxon>Agaricales incertae sedis</taxon>
        <taxon>Dendrothele</taxon>
    </lineage>
</organism>
<sequence>MKKETNNRILVSATEVNMHSTLSSLLSKNLKSRYCTEPVETPSRLQKESHGLLNRSQHPSVTIKRLKCSEAESQTQSDTPAQSPSFSEGKTRVELLPLLPLPKLAPPCLSSALSEQDIRLAKLLEKYEALPTTNSSWDAPDLLDTSVQRPLPFSPRRNGVSPTKQYKDHIENLSNSSYDSRLRCQALELHLKAAAASRIHAEEQYDAAHKELSMLRVHKQRSDKELTQSCAVAVQNTFKKLSLM</sequence>
<accession>A0A4S8LFH3</accession>
<dbReference type="EMBL" id="ML179444">
    <property type="protein sequence ID" value="THU87591.1"/>
    <property type="molecule type" value="Genomic_DNA"/>
</dbReference>
<dbReference type="AlphaFoldDB" id="A0A4S8LFH3"/>
<name>A0A4S8LFH3_DENBC</name>